<accession>A0A8X6UHW9</accession>
<name>A0A8X6UHW9_NEPPI</name>
<protein>
    <submittedName>
        <fullName evidence="2">Uncharacterized protein</fullName>
    </submittedName>
</protein>
<feature type="compositionally biased region" description="Polar residues" evidence="1">
    <location>
        <begin position="72"/>
        <end position="84"/>
    </location>
</feature>
<feature type="region of interest" description="Disordered" evidence="1">
    <location>
        <begin position="72"/>
        <end position="98"/>
    </location>
</feature>
<dbReference type="Proteomes" id="UP000887013">
    <property type="component" value="Unassembled WGS sequence"/>
</dbReference>
<reference evidence="2" key="1">
    <citation type="submission" date="2020-08" db="EMBL/GenBank/DDBJ databases">
        <title>Multicomponent nature underlies the extraordinary mechanical properties of spider dragline silk.</title>
        <authorList>
            <person name="Kono N."/>
            <person name="Nakamura H."/>
            <person name="Mori M."/>
            <person name="Yoshida Y."/>
            <person name="Ohtoshi R."/>
            <person name="Malay A.D."/>
            <person name="Moran D.A.P."/>
            <person name="Tomita M."/>
            <person name="Numata K."/>
            <person name="Arakawa K."/>
        </authorList>
    </citation>
    <scope>NUCLEOTIDE SEQUENCE</scope>
</reference>
<dbReference type="EMBL" id="BMAW01126407">
    <property type="protein sequence ID" value="GFU16638.1"/>
    <property type="molecule type" value="Genomic_DNA"/>
</dbReference>
<dbReference type="AlphaFoldDB" id="A0A8X6UHW9"/>
<keyword evidence="3" id="KW-1185">Reference proteome</keyword>
<feature type="compositionally biased region" description="Basic and acidic residues" evidence="1">
    <location>
        <begin position="87"/>
        <end position="97"/>
    </location>
</feature>
<evidence type="ECO:0000256" key="1">
    <source>
        <dbReference type="SAM" id="MobiDB-lite"/>
    </source>
</evidence>
<proteinExistence type="predicted"/>
<evidence type="ECO:0000313" key="3">
    <source>
        <dbReference type="Proteomes" id="UP000887013"/>
    </source>
</evidence>
<organism evidence="2 3">
    <name type="scientific">Nephila pilipes</name>
    <name type="common">Giant wood spider</name>
    <name type="synonym">Nephila maculata</name>
    <dbReference type="NCBI Taxonomy" id="299642"/>
    <lineage>
        <taxon>Eukaryota</taxon>
        <taxon>Metazoa</taxon>
        <taxon>Ecdysozoa</taxon>
        <taxon>Arthropoda</taxon>
        <taxon>Chelicerata</taxon>
        <taxon>Arachnida</taxon>
        <taxon>Araneae</taxon>
        <taxon>Araneomorphae</taxon>
        <taxon>Entelegynae</taxon>
        <taxon>Araneoidea</taxon>
        <taxon>Nephilidae</taxon>
        <taxon>Nephila</taxon>
    </lineage>
</organism>
<gene>
    <name evidence="2" type="ORF">NPIL_584591</name>
</gene>
<comment type="caution">
    <text evidence="2">The sequence shown here is derived from an EMBL/GenBank/DDBJ whole genome shotgun (WGS) entry which is preliminary data.</text>
</comment>
<sequence length="118" mass="13372">MRLKVFNGTCLGALGKTVDFHLDYVKIYVIPINVFMDDASLLQILRSKGTTDAYVMKDILACDVKPEFKMNQVHSQSSNSNGQAVTGHEKHSTEQRGNKYQMEPIDINRVSTSFEIRF</sequence>
<evidence type="ECO:0000313" key="2">
    <source>
        <dbReference type="EMBL" id="GFU16638.1"/>
    </source>
</evidence>